<proteinExistence type="predicted"/>
<dbReference type="Proteomes" id="UP001472677">
    <property type="component" value="Unassembled WGS sequence"/>
</dbReference>
<reference evidence="1 2" key="1">
    <citation type="journal article" date="2024" name="G3 (Bethesda)">
        <title>Genome assembly of Hibiscus sabdariffa L. provides insights into metabolisms of medicinal natural products.</title>
        <authorList>
            <person name="Kim T."/>
        </authorList>
    </citation>
    <scope>NUCLEOTIDE SEQUENCE [LARGE SCALE GENOMIC DNA]</scope>
    <source>
        <strain evidence="1">TK-2024</strain>
        <tissue evidence="1">Old leaves</tissue>
    </source>
</reference>
<evidence type="ECO:0000313" key="1">
    <source>
        <dbReference type="EMBL" id="KAK8511552.1"/>
    </source>
</evidence>
<dbReference type="InterPro" id="IPR040256">
    <property type="entry name" value="At4g02000-like"/>
</dbReference>
<dbReference type="PANTHER" id="PTHR31286">
    <property type="entry name" value="GLYCINE-RICH CELL WALL STRUCTURAL PROTEIN 1.8-LIKE"/>
    <property type="match status" value="1"/>
</dbReference>
<organism evidence="1 2">
    <name type="scientific">Hibiscus sabdariffa</name>
    <name type="common">roselle</name>
    <dbReference type="NCBI Taxonomy" id="183260"/>
    <lineage>
        <taxon>Eukaryota</taxon>
        <taxon>Viridiplantae</taxon>
        <taxon>Streptophyta</taxon>
        <taxon>Embryophyta</taxon>
        <taxon>Tracheophyta</taxon>
        <taxon>Spermatophyta</taxon>
        <taxon>Magnoliopsida</taxon>
        <taxon>eudicotyledons</taxon>
        <taxon>Gunneridae</taxon>
        <taxon>Pentapetalae</taxon>
        <taxon>rosids</taxon>
        <taxon>malvids</taxon>
        <taxon>Malvales</taxon>
        <taxon>Malvaceae</taxon>
        <taxon>Malvoideae</taxon>
        <taxon>Hibiscus</taxon>
    </lineage>
</organism>
<comment type="caution">
    <text evidence="1">The sequence shown here is derived from an EMBL/GenBank/DDBJ whole genome shotgun (WGS) entry which is preliminary data.</text>
</comment>
<evidence type="ECO:0000313" key="2">
    <source>
        <dbReference type="Proteomes" id="UP001472677"/>
    </source>
</evidence>
<accession>A0ABR2BYC2</accession>
<sequence length="108" mass="12315">MEKLMFSLCLYESSMRLDDYCLSKMVIWIRVYNLPIRAMNREMGLLFGGCVGKAVGFDHRKENGNIMGDFLRVLVEVDIHKPLRRCVMLGNGIGKKPTVATPSFMVIK</sequence>
<dbReference type="EMBL" id="JBBPBM010000078">
    <property type="protein sequence ID" value="KAK8511552.1"/>
    <property type="molecule type" value="Genomic_DNA"/>
</dbReference>
<protein>
    <recommendedName>
        <fullName evidence="3">DUF4283 domain-containing protein</fullName>
    </recommendedName>
</protein>
<name>A0ABR2BYC2_9ROSI</name>
<evidence type="ECO:0008006" key="3">
    <source>
        <dbReference type="Google" id="ProtNLM"/>
    </source>
</evidence>
<dbReference type="PANTHER" id="PTHR31286:SF180">
    <property type="entry name" value="OS10G0362600 PROTEIN"/>
    <property type="match status" value="1"/>
</dbReference>
<gene>
    <name evidence="1" type="ORF">V6N12_038154</name>
</gene>
<keyword evidence="2" id="KW-1185">Reference proteome</keyword>